<evidence type="ECO:0000256" key="1">
    <source>
        <dbReference type="ARBA" id="ARBA00022737"/>
    </source>
</evidence>
<dbReference type="InterPro" id="IPR050776">
    <property type="entry name" value="Ank_Repeat/CDKN_Inhibitor"/>
</dbReference>
<dbReference type="PANTHER" id="PTHR24201">
    <property type="entry name" value="ANK_REP_REGION DOMAIN-CONTAINING PROTEIN"/>
    <property type="match status" value="1"/>
</dbReference>
<keyword evidence="1" id="KW-0677">Repeat</keyword>
<dbReference type="EMBL" id="ML986515">
    <property type="protein sequence ID" value="KAF2272918.1"/>
    <property type="molecule type" value="Genomic_DNA"/>
</dbReference>
<reference evidence="4" key="1">
    <citation type="journal article" date="2020" name="Stud. Mycol.">
        <title>101 Dothideomycetes genomes: a test case for predicting lifestyles and emergence of pathogens.</title>
        <authorList>
            <person name="Haridas S."/>
            <person name="Albert R."/>
            <person name="Binder M."/>
            <person name="Bloem J."/>
            <person name="Labutti K."/>
            <person name="Salamov A."/>
            <person name="Andreopoulos B."/>
            <person name="Baker S."/>
            <person name="Barry K."/>
            <person name="Bills G."/>
            <person name="Bluhm B."/>
            <person name="Cannon C."/>
            <person name="Castanera R."/>
            <person name="Culley D."/>
            <person name="Daum C."/>
            <person name="Ezra D."/>
            <person name="Gonzalez J."/>
            <person name="Henrissat B."/>
            <person name="Kuo A."/>
            <person name="Liang C."/>
            <person name="Lipzen A."/>
            <person name="Lutzoni F."/>
            <person name="Magnuson J."/>
            <person name="Mondo S."/>
            <person name="Nolan M."/>
            <person name="Ohm R."/>
            <person name="Pangilinan J."/>
            <person name="Park H.-J."/>
            <person name="Ramirez L."/>
            <person name="Alfaro M."/>
            <person name="Sun H."/>
            <person name="Tritt A."/>
            <person name="Yoshinaga Y."/>
            <person name="Zwiers L.-H."/>
            <person name="Turgeon B."/>
            <person name="Goodwin S."/>
            <person name="Spatafora J."/>
            <person name="Crous P."/>
            <person name="Grigoriev I."/>
        </authorList>
    </citation>
    <scope>NUCLEOTIDE SEQUENCE</scope>
    <source>
        <strain evidence="4">CBS 379.55</strain>
    </source>
</reference>
<dbReference type="SUPFAM" id="SSF48403">
    <property type="entry name" value="Ankyrin repeat"/>
    <property type="match status" value="1"/>
</dbReference>
<dbReference type="AlphaFoldDB" id="A0A6A6JAB9"/>
<dbReference type="RefSeq" id="XP_033650457.1">
    <property type="nucleotide sequence ID" value="XM_033794952.1"/>
</dbReference>
<feature type="repeat" description="ANK" evidence="3">
    <location>
        <begin position="81"/>
        <end position="111"/>
    </location>
</feature>
<name>A0A6A6JAB9_WESOR</name>
<keyword evidence="2 3" id="KW-0040">ANK repeat</keyword>
<feature type="non-terminal residue" evidence="4">
    <location>
        <position position="111"/>
    </location>
</feature>
<evidence type="ECO:0000313" key="5">
    <source>
        <dbReference type="Proteomes" id="UP000800097"/>
    </source>
</evidence>
<evidence type="ECO:0000256" key="2">
    <source>
        <dbReference type="ARBA" id="ARBA00023043"/>
    </source>
</evidence>
<dbReference type="Pfam" id="PF12796">
    <property type="entry name" value="Ank_2"/>
    <property type="match status" value="2"/>
</dbReference>
<dbReference type="Proteomes" id="UP000800097">
    <property type="component" value="Unassembled WGS sequence"/>
</dbReference>
<gene>
    <name evidence="4" type="ORF">EI97DRAFT_360851</name>
</gene>
<proteinExistence type="predicted"/>
<evidence type="ECO:0000313" key="4">
    <source>
        <dbReference type="EMBL" id="KAF2272918.1"/>
    </source>
</evidence>
<dbReference type="PROSITE" id="PS50088">
    <property type="entry name" value="ANK_REPEAT"/>
    <property type="match status" value="2"/>
</dbReference>
<evidence type="ECO:0000256" key="3">
    <source>
        <dbReference type="PROSITE-ProRule" id="PRU00023"/>
    </source>
</evidence>
<sequence>LYASACEGWLEMAEKLLSLGANPNGNDYSFKKPLQAACREGHLNVVRALLHHGAETREVMAEAASNGHTEIVRLLLQHGAETAGALSLAAKRGYMDIVRLLLQHGVDPNGE</sequence>
<protein>
    <submittedName>
        <fullName evidence="4">Ankyrin repeat protein</fullName>
    </submittedName>
</protein>
<dbReference type="SMART" id="SM00248">
    <property type="entry name" value="ANK"/>
    <property type="match status" value="2"/>
</dbReference>
<keyword evidence="5" id="KW-1185">Reference proteome</keyword>
<dbReference type="Gene3D" id="1.25.40.20">
    <property type="entry name" value="Ankyrin repeat-containing domain"/>
    <property type="match status" value="2"/>
</dbReference>
<dbReference type="OrthoDB" id="4772757at2759"/>
<dbReference type="PROSITE" id="PS50297">
    <property type="entry name" value="ANK_REP_REGION"/>
    <property type="match status" value="2"/>
</dbReference>
<dbReference type="InterPro" id="IPR002110">
    <property type="entry name" value="Ankyrin_rpt"/>
</dbReference>
<feature type="repeat" description="ANK" evidence="3">
    <location>
        <begin position="29"/>
        <end position="55"/>
    </location>
</feature>
<dbReference type="InterPro" id="IPR036770">
    <property type="entry name" value="Ankyrin_rpt-contain_sf"/>
</dbReference>
<accession>A0A6A6JAB9</accession>
<dbReference type="GeneID" id="54548127"/>
<feature type="non-terminal residue" evidence="4">
    <location>
        <position position="1"/>
    </location>
</feature>
<organism evidence="4 5">
    <name type="scientific">Westerdykella ornata</name>
    <dbReference type="NCBI Taxonomy" id="318751"/>
    <lineage>
        <taxon>Eukaryota</taxon>
        <taxon>Fungi</taxon>
        <taxon>Dikarya</taxon>
        <taxon>Ascomycota</taxon>
        <taxon>Pezizomycotina</taxon>
        <taxon>Dothideomycetes</taxon>
        <taxon>Pleosporomycetidae</taxon>
        <taxon>Pleosporales</taxon>
        <taxon>Sporormiaceae</taxon>
        <taxon>Westerdykella</taxon>
    </lineage>
</organism>